<evidence type="ECO:0000259" key="3">
    <source>
        <dbReference type="PROSITE" id="PS50030"/>
    </source>
</evidence>
<protein>
    <recommendedName>
        <fullName evidence="3">UBA domain-containing protein</fullName>
    </recommendedName>
</protein>
<comment type="caution">
    <text evidence="4">The sequence shown here is derived from an EMBL/GenBank/DDBJ whole genome shotgun (WGS) entry which is preliminary data.</text>
</comment>
<accession>A0ABD3R471</accession>
<sequence length="615" mass="67498">MMEYLISRAAAELSIRAEVEMTLKSILHDVEQAHYLESSLSSLNELRIREERLESLQVRYDDMRETTRLEELRENERLGNILLGELIDLSARILEKDGKNRELEARLRLLEDNEVRRRSAANARDRTGIDDVGGTTDIGEVMADENDNIPVIRLEAVDDEIDIPDRVAKVDDASSSELTNAAAVTNTAASPTTYDDGPNAFVPHVLDEITLMGIFAYLDPIEIMNFAQTNKALLSKVNVMFGMGGGDEGGGGSVERGESERDSDDVRQQRPQRGGSYSEGDSTDDAVVVDDDHRDHGGDGEHREEKTRQLESMGFDPERARLALDAAGGDVVRAAELLLLDDDLPPSHDAPPDSIAHRGGMTTRSHSPSPMATMRTSSSSSSSEGGTKITPSSTTAVNSSPKLFGMPSPSHHRRQGSSTSVATAGSGGNPFSQVSSWFGGVGIDSSSIPSATIAGNIPPSTNISSSKLHKCEADAIRWRHEKEDAEANLASVEAVKEFLVTRVRDTERVVQAQKEEMREVQKRSLEDQEVIVFLDERVKALEKAVDDMKSKEAKIKKESLDIVNKNEKKSRVLSDMLRFELVRHYPKAATTLLLLAAAIRGGEAMRRNRRTKANL</sequence>
<evidence type="ECO:0000313" key="4">
    <source>
        <dbReference type="EMBL" id="KAL3807508.1"/>
    </source>
</evidence>
<feature type="coiled-coil region" evidence="1">
    <location>
        <begin position="468"/>
        <end position="561"/>
    </location>
</feature>
<feature type="domain" description="UBA" evidence="3">
    <location>
        <begin position="301"/>
        <end position="341"/>
    </location>
</feature>
<evidence type="ECO:0000256" key="1">
    <source>
        <dbReference type="SAM" id="Coils"/>
    </source>
</evidence>
<organism evidence="4 5">
    <name type="scientific">Cyclostephanos tholiformis</name>
    <dbReference type="NCBI Taxonomy" id="382380"/>
    <lineage>
        <taxon>Eukaryota</taxon>
        <taxon>Sar</taxon>
        <taxon>Stramenopiles</taxon>
        <taxon>Ochrophyta</taxon>
        <taxon>Bacillariophyta</taxon>
        <taxon>Coscinodiscophyceae</taxon>
        <taxon>Thalassiosirophycidae</taxon>
        <taxon>Stephanodiscales</taxon>
        <taxon>Stephanodiscaceae</taxon>
        <taxon>Cyclostephanos</taxon>
    </lineage>
</organism>
<dbReference type="SUPFAM" id="SSF46934">
    <property type="entry name" value="UBA-like"/>
    <property type="match status" value="1"/>
</dbReference>
<feature type="region of interest" description="Disordered" evidence="2">
    <location>
        <begin position="342"/>
        <end position="428"/>
    </location>
</feature>
<keyword evidence="1" id="KW-0175">Coiled coil</keyword>
<dbReference type="Gene3D" id="1.10.8.10">
    <property type="entry name" value="DNA helicase RuvA subunit, C-terminal domain"/>
    <property type="match status" value="1"/>
</dbReference>
<feature type="compositionally biased region" description="Polar residues" evidence="2">
    <location>
        <begin position="389"/>
        <end position="401"/>
    </location>
</feature>
<feature type="compositionally biased region" description="Polar residues" evidence="2">
    <location>
        <begin position="362"/>
        <end position="376"/>
    </location>
</feature>
<keyword evidence="5" id="KW-1185">Reference proteome</keyword>
<reference evidence="4 5" key="1">
    <citation type="submission" date="2024-10" db="EMBL/GenBank/DDBJ databases">
        <title>Updated reference genomes for cyclostephanoid diatoms.</title>
        <authorList>
            <person name="Roberts W.R."/>
            <person name="Alverson A.J."/>
        </authorList>
    </citation>
    <scope>NUCLEOTIDE SEQUENCE [LARGE SCALE GENOMIC DNA]</scope>
    <source>
        <strain evidence="4 5">AJA228-03</strain>
    </source>
</reference>
<evidence type="ECO:0000256" key="2">
    <source>
        <dbReference type="SAM" id="MobiDB-lite"/>
    </source>
</evidence>
<proteinExistence type="predicted"/>
<dbReference type="InterPro" id="IPR015940">
    <property type="entry name" value="UBA"/>
</dbReference>
<name>A0ABD3R471_9STRA</name>
<dbReference type="Proteomes" id="UP001530377">
    <property type="component" value="Unassembled WGS sequence"/>
</dbReference>
<dbReference type="EMBL" id="JALLPB020000621">
    <property type="protein sequence ID" value="KAL3807508.1"/>
    <property type="molecule type" value="Genomic_DNA"/>
</dbReference>
<dbReference type="InterPro" id="IPR009060">
    <property type="entry name" value="UBA-like_sf"/>
</dbReference>
<feature type="compositionally biased region" description="Basic and acidic residues" evidence="2">
    <location>
        <begin position="290"/>
        <end position="309"/>
    </location>
</feature>
<dbReference type="Pfam" id="PF00627">
    <property type="entry name" value="UBA"/>
    <property type="match status" value="1"/>
</dbReference>
<dbReference type="PROSITE" id="PS50030">
    <property type="entry name" value="UBA"/>
    <property type="match status" value="1"/>
</dbReference>
<evidence type="ECO:0000313" key="5">
    <source>
        <dbReference type="Proteomes" id="UP001530377"/>
    </source>
</evidence>
<dbReference type="AlphaFoldDB" id="A0ABD3R471"/>
<dbReference type="SMART" id="SM00165">
    <property type="entry name" value="UBA"/>
    <property type="match status" value="1"/>
</dbReference>
<feature type="compositionally biased region" description="Basic and acidic residues" evidence="2">
    <location>
        <begin position="255"/>
        <end position="268"/>
    </location>
</feature>
<gene>
    <name evidence="4" type="ORF">ACHAXA_008266</name>
</gene>
<feature type="region of interest" description="Disordered" evidence="2">
    <location>
        <begin position="246"/>
        <end position="314"/>
    </location>
</feature>